<name>A0A1H1BDK6_9BACI</name>
<dbReference type="AlphaFoldDB" id="A0A1H1BDK6"/>
<dbReference type="Proteomes" id="UP000199444">
    <property type="component" value="Unassembled WGS sequence"/>
</dbReference>
<evidence type="ECO:0000313" key="3">
    <source>
        <dbReference type="EMBL" id="SDQ49963.1"/>
    </source>
</evidence>
<dbReference type="RefSeq" id="WP_092492560.1">
    <property type="nucleotide sequence ID" value="NZ_FNKD01000002.1"/>
</dbReference>
<gene>
    <name evidence="3" type="ORF">SAMN05216231_1715</name>
</gene>
<protein>
    <submittedName>
        <fullName evidence="3">YceG-like family protein</fullName>
    </submittedName>
</protein>
<keyword evidence="2" id="KW-0472">Membrane</keyword>
<keyword evidence="2" id="KW-0812">Transmembrane</keyword>
<feature type="compositionally biased region" description="Basic and acidic residues" evidence="1">
    <location>
        <begin position="104"/>
        <end position="116"/>
    </location>
</feature>
<dbReference type="EMBL" id="FNKD01000002">
    <property type="protein sequence ID" value="SDQ49963.1"/>
    <property type="molecule type" value="Genomic_DNA"/>
</dbReference>
<sequence length="184" mass="20605">MKQPIRSFALGLLSAGILLLVMFYFTNDPKSKTENMSTDDMIKSVEAEGYRVLTESEYISVSVKSDEDKNAGENANSESQPKEEQKNNSTSDESQETETEETNGEEKNDPSTEENSKVNYTLTVKSGMAPSTISSTLAENGIIEDRDEFTQYMEEQGYTTRVQLGDFELTSNMSHYEIAEKLTN</sequence>
<dbReference type="Gene3D" id="3.30.1490.480">
    <property type="entry name" value="Endolytic murein transglycosylase"/>
    <property type="match status" value="1"/>
</dbReference>
<reference evidence="3 4" key="1">
    <citation type="submission" date="2016-10" db="EMBL/GenBank/DDBJ databases">
        <authorList>
            <person name="de Groot N.N."/>
        </authorList>
    </citation>
    <scope>NUCLEOTIDE SEQUENCE [LARGE SCALE GENOMIC DNA]</scope>
    <source>
        <strain evidence="3 4">CGMCC 1.10449</strain>
    </source>
</reference>
<evidence type="ECO:0000313" key="4">
    <source>
        <dbReference type="Proteomes" id="UP000199444"/>
    </source>
</evidence>
<dbReference type="STRING" id="553311.SAMN05216231_1715"/>
<feature type="transmembrane region" description="Helical" evidence="2">
    <location>
        <begin position="7"/>
        <end position="25"/>
    </location>
</feature>
<organism evidence="3 4">
    <name type="scientific">Virgibacillus salinus</name>
    <dbReference type="NCBI Taxonomy" id="553311"/>
    <lineage>
        <taxon>Bacteria</taxon>
        <taxon>Bacillati</taxon>
        <taxon>Bacillota</taxon>
        <taxon>Bacilli</taxon>
        <taxon>Bacillales</taxon>
        <taxon>Bacillaceae</taxon>
        <taxon>Virgibacillus</taxon>
    </lineage>
</organism>
<evidence type="ECO:0000256" key="1">
    <source>
        <dbReference type="SAM" id="MobiDB-lite"/>
    </source>
</evidence>
<evidence type="ECO:0000256" key="2">
    <source>
        <dbReference type="SAM" id="Phobius"/>
    </source>
</evidence>
<feature type="region of interest" description="Disordered" evidence="1">
    <location>
        <begin position="61"/>
        <end position="116"/>
    </location>
</feature>
<proteinExistence type="predicted"/>
<feature type="compositionally biased region" description="Acidic residues" evidence="1">
    <location>
        <begin position="93"/>
        <end position="103"/>
    </location>
</feature>
<keyword evidence="2" id="KW-1133">Transmembrane helix</keyword>
<accession>A0A1H1BDK6</accession>
<keyword evidence="4" id="KW-1185">Reference proteome</keyword>